<dbReference type="InterPro" id="IPR018060">
    <property type="entry name" value="HTH_AraC"/>
</dbReference>
<dbReference type="Proteomes" id="UP000297900">
    <property type="component" value="Unassembled WGS sequence"/>
</dbReference>
<dbReference type="InterPro" id="IPR011006">
    <property type="entry name" value="CheY-like_superfamily"/>
</dbReference>
<sequence length="356" mass="40423">MKAVIIDDEFWTRDSIRRLVDWEKFGIDQVEEAEEGLGGLKLIDEIHPDIVITDMKMRGMDGVELLRKLTDDYPFIRKIVISGFDDFVYTKQAILSKVDEYLLKPIHPDEINAAVEKAVRGLRAARGLHALQPMDAAFMKVISEFKGELSRHFLELRTEDVRSHFQALERALENEAALVPGINNLLYKQFMLLLGEQAAKADIELSSVLPEHAAAFFVTDDTPFGQIIGVLADSYAAVLEEAVHRIRSKQRIDISDIRQFIDNAYAQPITLESIAHRFFVSKEHLSRMFKQETGFTVMDYIASKRIAEARQLLQSGLPIKNAAEAVGYADPAYFHRIFKKLTGMTPSQVRLEAEQE</sequence>
<dbReference type="PROSITE" id="PS01124">
    <property type="entry name" value="HTH_ARAC_FAMILY_2"/>
    <property type="match status" value="1"/>
</dbReference>
<dbReference type="GO" id="GO:0000160">
    <property type="term" value="P:phosphorelay signal transduction system"/>
    <property type="evidence" value="ECO:0007669"/>
    <property type="project" value="InterPro"/>
</dbReference>
<dbReference type="PANTHER" id="PTHR43280:SF2">
    <property type="entry name" value="HTH-TYPE TRANSCRIPTIONAL REGULATOR EXSA"/>
    <property type="match status" value="1"/>
</dbReference>
<feature type="modified residue" description="4-aspartylphosphate" evidence="4">
    <location>
        <position position="54"/>
    </location>
</feature>
<protein>
    <submittedName>
        <fullName evidence="7">Helix-turn-helix domain-containing protein</fullName>
    </submittedName>
</protein>
<dbReference type="SMART" id="SM00448">
    <property type="entry name" value="REC"/>
    <property type="match status" value="1"/>
</dbReference>
<proteinExistence type="predicted"/>
<dbReference type="GO" id="GO:0003700">
    <property type="term" value="F:DNA-binding transcription factor activity"/>
    <property type="evidence" value="ECO:0007669"/>
    <property type="project" value="InterPro"/>
</dbReference>
<accession>A0A4Y8LSD8</accession>
<dbReference type="InterPro" id="IPR018062">
    <property type="entry name" value="HTH_AraC-typ_CS"/>
</dbReference>
<dbReference type="OrthoDB" id="342399at2"/>
<dbReference type="SUPFAM" id="SSF52172">
    <property type="entry name" value="CheY-like"/>
    <property type="match status" value="1"/>
</dbReference>
<dbReference type="GO" id="GO:0043565">
    <property type="term" value="F:sequence-specific DNA binding"/>
    <property type="evidence" value="ECO:0007669"/>
    <property type="project" value="InterPro"/>
</dbReference>
<evidence type="ECO:0000256" key="3">
    <source>
        <dbReference type="ARBA" id="ARBA00023163"/>
    </source>
</evidence>
<dbReference type="EMBL" id="SOMN01000031">
    <property type="protein sequence ID" value="TFE23769.1"/>
    <property type="molecule type" value="Genomic_DNA"/>
</dbReference>
<dbReference type="PANTHER" id="PTHR43280">
    <property type="entry name" value="ARAC-FAMILY TRANSCRIPTIONAL REGULATOR"/>
    <property type="match status" value="1"/>
</dbReference>
<dbReference type="Pfam" id="PF12833">
    <property type="entry name" value="HTH_18"/>
    <property type="match status" value="1"/>
</dbReference>
<dbReference type="AlphaFoldDB" id="A0A4Y8LSD8"/>
<evidence type="ECO:0000256" key="4">
    <source>
        <dbReference type="PROSITE-ProRule" id="PRU00169"/>
    </source>
</evidence>
<keyword evidence="1" id="KW-0805">Transcription regulation</keyword>
<dbReference type="InterPro" id="IPR020449">
    <property type="entry name" value="Tscrpt_reg_AraC-type_HTH"/>
</dbReference>
<evidence type="ECO:0000313" key="8">
    <source>
        <dbReference type="Proteomes" id="UP000297900"/>
    </source>
</evidence>
<dbReference type="SMART" id="SM00342">
    <property type="entry name" value="HTH_ARAC"/>
    <property type="match status" value="1"/>
</dbReference>
<dbReference type="PROSITE" id="PS00041">
    <property type="entry name" value="HTH_ARAC_FAMILY_1"/>
    <property type="match status" value="1"/>
</dbReference>
<name>A0A4Y8LSD8_9BACL</name>
<keyword evidence="3" id="KW-0804">Transcription</keyword>
<dbReference type="SUPFAM" id="SSF46689">
    <property type="entry name" value="Homeodomain-like"/>
    <property type="match status" value="2"/>
</dbReference>
<keyword evidence="2" id="KW-0238">DNA-binding</keyword>
<feature type="domain" description="HTH araC/xylS-type" evidence="5">
    <location>
        <begin position="255"/>
        <end position="352"/>
    </location>
</feature>
<reference evidence="7 8" key="1">
    <citation type="submission" date="2019-03" db="EMBL/GenBank/DDBJ databases">
        <title>Cohnella endophytica sp. nov., a novel endophytic bacterium isolated from bark of Sonneratia apetala.</title>
        <authorList>
            <person name="Tuo L."/>
        </authorList>
    </citation>
    <scope>NUCLEOTIDE SEQUENCE [LARGE SCALE GENOMIC DNA]</scope>
    <source>
        <strain evidence="7 8">CCTCC AB 208254</strain>
    </source>
</reference>
<keyword evidence="4" id="KW-0597">Phosphoprotein</keyword>
<feature type="domain" description="Response regulatory" evidence="6">
    <location>
        <begin position="2"/>
        <end position="119"/>
    </location>
</feature>
<dbReference type="InterPro" id="IPR009057">
    <property type="entry name" value="Homeodomain-like_sf"/>
</dbReference>
<dbReference type="InterPro" id="IPR001789">
    <property type="entry name" value="Sig_transdc_resp-reg_receiver"/>
</dbReference>
<evidence type="ECO:0000313" key="7">
    <source>
        <dbReference type="EMBL" id="TFE23769.1"/>
    </source>
</evidence>
<keyword evidence="8" id="KW-1185">Reference proteome</keyword>
<dbReference type="RefSeq" id="WP_135153669.1">
    <property type="nucleotide sequence ID" value="NZ_SOMN01000031.1"/>
</dbReference>
<evidence type="ECO:0000259" key="5">
    <source>
        <dbReference type="PROSITE" id="PS01124"/>
    </source>
</evidence>
<evidence type="ECO:0000256" key="2">
    <source>
        <dbReference type="ARBA" id="ARBA00023125"/>
    </source>
</evidence>
<evidence type="ECO:0000256" key="1">
    <source>
        <dbReference type="ARBA" id="ARBA00023015"/>
    </source>
</evidence>
<dbReference type="PROSITE" id="PS50110">
    <property type="entry name" value="RESPONSE_REGULATORY"/>
    <property type="match status" value="1"/>
</dbReference>
<dbReference type="Gene3D" id="3.40.50.2300">
    <property type="match status" value="1"/>
</dbReference>
<dbReference type="CDD" id="cd17536">
    <property type="entry name" value="REC_YesN-like"/>
    <property type="match status" value="1"/>
</dbReference>
<dbReference type="Gene3D" id="1.10.10.60">
    <property type="entry name" value="Homeodomain-like"/>
    <property type="match status" value="2"/>
</dbReference>
<dbReference type="Pfam" id="PF00072">
    <property type="entry name" value="Response_reg"/>
    <property type="match status" value="1"/>
</dbReference>
<comment type="caution">
    <text evidence="7">The sequence shown here is derived from an EMBL/GenBank/DDBJ whole genome shotgun (WGS) entry which is preliminary data.</text>
</comment>
<dbReference type="PRINTS" id="PR00032">
    <property type="entry name" value="HTHARAC"/>
</dbReference>
<organism evidence="7 8">
    <name type="scientific">Cohnella luojiensis</name>
    <dbReference type="NCBI Taxonomy" id="652876"/>
    <lineage>
        <taxon>Bacteria</taxon>
        <taxon>Bacillati</taxon>
        <taxon>Bacillota</taxon>
        <taxon>Bacilli</taxon>
        <taxon>Bacillales</taxon>
        <taxon>Paenibacillaceae</taxon>
        <taxon>Cohnella</taxon>
    </lineage>
</organism>
<evidence type="ECO:0000259" key="6">
    <source>
        <dbReference type="PROSITE" id="PS50110"/>
    </source>
</evidence>
<gene>
    <name evidence="7" type="ORF">E2980_18230</name>
</gene>